<dbReference type="Gene3D" id="3.40.50.1820">
    <property type="entry name" value="alpha/beta hydrolase"/>
    <property type="match status" value="1"/>
</dbReference>
<evidence type="ECO:0000313" key="4">
    <source>
        <dbReference type="Proteomes" id="UP001317870"/>
    </source>
</evidence>
<evidence type="ECO:0000313" key="3">
    <source>
        <dbReference type="EMBL" id="BDT99034.1"/>
    </source>
</evidence>
<keyword evidence="4" id="KW-1185">Reference proteome</keyword>
<proteinExistence type="predicted"/>
<accession>A0ABM8CVN1</accession>
<dbReference type="PRINTS" id="PR00111">
    <property type="entry name" value="ABHYDROLASE"/>
</dbReference>
<dbReference type="InterPro" id="IPR000073">
    <property type="entry name" value="AB_hydrolase_1"/>
</dbReference>
<gene>
    <name evidence="3" type="ORF">IFM12276_20630</name>
</gene>
<dbReference type="GO" id="GO:0016787">
    <property type="term" value="F:hydrolase activity"/>
    <property type="evidence" value="ECO:0007669"/>
    <property type="project" value="UniProtKB-KW"/>
</dbReference>
<keyword evidence="1 3" id="KW-0378">Hydrolase</keyword>
<organism evidence="3 4">
    <name type="scientific">Nocardia sputorum</name>
    <dbReference type="NCBI Taxonomy" id="2984338"/>
    <lineage>
        <taxon>Bacteria</taxon>
        <taxon>Bacillati</taxon>
        <taxon>Actinomycetota</taxon>
        <taxon>Actinomycetes</taxon>
        <taxon>Mycobacteriales</taxon>
        <taxon>Nocardiaceae</taxon>
        <taxon>Nocardia</taxon>
    </lineage>
</organism>
<dbReference type="Pfam" id="PF00561">
    <property type="entry name" value="Abhydrolase_1"/>
    <property type="match status" value="1"/>
</dbReference>
<evidence type="ECO:0000256" key="1">
    <source>
        <dbReference type="ARBA" id="ARBA00022801"/>
    </source>
</evidence>
<dbReference type="SUPFAM" id="SSF53474">
    <property type="entry name" value="alpha/beta-Hydrolases"/>
    <property type="match status" value="1"/>
</dbReference>
<dbReference type="InterPro" id="IPR000639">
    <property type="entry name" value="Epox_hydrolase-like"/>
</dbReference>
<protein>
    <submittedName>
        <fullName evidence="3">Epoxide hydrolase EphA</fullName>
    </submittedName>
</protein>
<dbReference type="EMBL" id="AP026978">
    <property type="protein sequence ID" value="BDT99034.1"/>
    <property type="molecule type" value="Genomic_DNA"/>
</dbReference>
<dbReference type="Proteomes" id="UP001317870">
    <property type="component" value="Chromosome"/>
</dbReference>
<evidence type="ECO:0000259" key="2">
    <source>
        <dbReference type="Pfam" id="PF00561"/>
    </source>
</evidence>
<name>A0ABM8CVN1_9NOCA</name>
<dbReference type="InterPro" id="IPR029058">
    <property type="entry name" value="AB_hydrolase_fold"/>
</dbReference>
<sequence length="329" mass="36404">MELTHRFVTSGGVRMHVAEQGTGQPVVFCHGFPHTWYIWHRQLPAIAAAGYRALAPDLRGYGRTDAPADPEAYTNHAVCGDLLALLDDIGAEQAVFVGLDFGAALVWELALRAPGRVRGVIVLNNPFAPRPPRAPSQLWAKAAARHFLHLHYFQTPGVADEELAAHPREFLARVYYALSADYHYLDTWRFPAEGTGYLDVLPQAPALPWRWLGADELDVLAGDFERTGFTGGLNWYRNLDRNWELTADYAAAKVTVPAYFLYGDRDPDMEGFSGRDPLATMRAHVTDLRAVTEIADAGHLVQLERTERVNALLTAHLAHLAAHRAGLPA</sequence>
<dbReference type="PRINTS" id="PR00412">
    <property type="entry name" value="EPOXHYDRLASE"/>
</dbReference>
<feature type="domain" description="AB hydrolase-1" evidence="2">
    <location>
        <begin position="25"/>
        <end position="142"/>
    </location>
</feature>
<dbReference type="PANTHER" id="PTHR43329">
    <property type="entry name" value="EPOXIDE HYDROLASE"/>
    <property type="match status" value="1"/>
</dbReference>
<reference evidence="3 4" key="1">
    <citation type="submission" date="2022-11" db="EMBL/GenBank/DDBJ databases">
        <title>Genome Sequencing of Nocardia sp. ON39_IFM12276 and assembly.</title>
        <authorList>
            <person name="Shimojima M."/>
            <person name="Toyokawa M."/>
            <person name="Uesaka K."/>
        </authorList>
    </citation>
    <scope>NUCLEOTIDE SEQUENCE [LARGE SCALE GENOMIC DNA]</scope>
    <source>
        <strain evidence="3 4">IFM 12276</strain>
    </source>
</reference>